<dbReference type="PANTHER" id="PTHR30108">
    <property type="entry name" value="3-OCTAPRENYL-4-HYDROXYBENZOATE CARBOXY-LYASE-RELATED"/>
    <property type="match status" value="1"/>
</dbReference>
<evidence type="ECO:0000256" key="2">
    <source>
        <dbReference type="ARBA" id="ARBA00022575"/>
    </source>
</evidence>
<dbReference type="InterPro" id="IPR053417">
    <property type="entry name" value="PAD_UbiD-like"/>
</dbReference>
<organism evidence="12 13">
    <name type="scientific">Lucifera butyrica</name>
    <dbReference type="NCBI Taxonomy" id="1351585"/>
    <lineage>
        <taxon>Bacteria</taxon>
        <taxon>Bacillati</taxon>
        <taxon>Bacillota</taxon>
        <taxon>Negativicutes</taxon>
        <taxon>Veillonellales</taxon>
        <taxon>Veillonellaceae</taxon>
        <taxon>Lucifera</taxon>
    </lineage>
</organism>
<dbReference type="GO" id="GO:0005829">
    <property type="term" value="C:cytosol"/>
    <property type="evidence" value="ECO:0007669"/>
    <property type="project" value="TreeGrafter"/>
</dbReference>
<comment type="similarity">
    <text evidence="1">Belongs to the UbiD family.</text>
</comment>
<feature type="domain" description="3-octaprenyl-4-hydroxybenzoate carboxy-lyase-like N-terminal" evidence="10">
    <location>
        <begin position="12"/>
        <end position="88"/>
    </location>
</feature>
<dbReference type="RefSeq" id="WP_122628152.1">
    <property type="nucleotide sequence ID" value="NZ_UPPP01000072.1"/>
</dbReference>
<accession>A0A498R8B1</accession>
<dbReference type="NCBIfam" id="TIGR00148">
    <property type="entry name" value="UbiD family decarboxylase"/>
    <property type="match status" value="1"/>
</dbReference>
<dbReference type="GO" id="GO:0018799">
    <property type="term" value="F:4-hydroxybenzoate decarboxylase activity"/>
    <property type="evidence" value="ECO:0007669"/>
    <property type="project" value="UniProtKB-EC"/>
</dbReference>
<feature type="domain" description="3-octaprenyl-4-hydroxybenzoate carboxy-lyase-like C-terminal" evidence="11">
    <location>
        <begin position="318"/>
        <end position="441"/>
    </location>
</feature>
<dbReference type="OrthoDB" id="9809841at2"/>
<gene>
    <name evidence="12" type="ORF">LUCI_2459</name>
</gene>
<evidence type="ECO:0000313" key="13">
    <source>
        <dbReference type="Proteomes" id="UP000277811"/>
    </source>
</evidence>
<keyword evidence="3" id="KW-0058">Aromatic hydrocarbons catabolism</keyword>
<sequence length="486" mass="54250">MSKVYKDLREFLATLEEEGQLVRVKEEVMPEPDIGAAGRAAANLENSPAIFFEKVNGYKYSVVTNVHGSWYNHALMMGMPKQTPVKEQFFELNRRWDKFPVPPKILAREEALCKENVITENINLFDILPLYRINEQDGGFFLSKASVISGDPEFPEDLNKLNVGIYRMQVKDVDRLAIQPVPVHDIAIQLAKAEEKNEPLPVAIALGVSPLVTFMASAPVAYDQNEYEFVGALQDGVPCEIVKADTCDHLYVPAHAEVVIEGYIIPRQRFVEGPFGEFPGSYSGCCKQCEIQITRITHRTNPIFENLYIGMPWTETDYLVGLNTSIPLYKQIKATMPEVVAVNAMYTHGIGVIVSTKVRYGGYGKGVAFRLLSTPHGMPYSKIVIIVDEYVDPFNLEQVMWALTTRVKPGKDVVIIPNCPGMVLDPSSNPAGMHDKLIIDATTPVAPEPNPRSCEMLVPSPATPKWEEILRQLQSAAQKKQEGNRL</sequence>
<evidence type="ECO:0000256" key="1">
    <source>
        <dbReference type="ARBA" id="ARBA00010021"/>
    </source>
</evidence>
<dbReference type="PANTHER" id="PTHR30108:SF17">
    <property type="entry name" value="FERULIC ACID DECARBOXYLASE 1"/>
    <property type="match status" value="1"/>
</dbReference>
<evidence type="ECO:0000256" key="4">
    <source>
        <dbReference type="ARBA" id="ARBA00052687"/>
    </source>
</evidence>
<dbReference type="FunFam" id="3.40.1670.10:FF:000003">
    <property type="entry name" value="Phenolic acid decarboxylase"/>
    <property type="match status" value="1"/>
</dbReference>
<dbReference type="GO" id="GO:0008694">
    <property type="term" value="F:4-hydroxy-3-polyprenylbenzoate decarboxylase activity"/>
    <property type="evidence" value="ECO:0007669"/>
    <property type="project" value="TreeGrafter"/>
</dbReference>
<dbReference type="GO" id="GO:0009636">
    <property type="term" value="P:response to toxic substance"/>
    <property type="evidence" value="ECO:0007669"/>
    <property type="project" value="UniProtKB-KW"/>
</dbReference>
<dbReference type="InterPro" id="IPR049383">
    <property type="entry name" value="UbiD-like_N"/>
</dbReference>
<dbReference type="SUPFAM" id="SSF143968">
    <property type="entry name" value="UbiD C-terminal domain-like"/>
    <property type="match status" value="1"/>
</dbReference>
<dbReference type="Proteomes" id="UP000277811">
    <property type="component" value="Unassembled WGS sequence"/>
</dbReference>
<comment type="catalytic activity">
    <reaction evidence="4">
        <text>4-hydroxybenzoate + H(+) = phenol + CO2</text>
        <dbReference type="Rhea" id="RHEA:10876"/>
        <dbReference type="ChEBI" id="CHEBI:15378"/>
        <dbReference type="ChEBI" id="CHEBI:15882"/>
        <dbReference type="ChEBI" id="CHEBI:16526"/>
        <dbReference type="ChEBI" id="CHEBI:17879"/>
        <dbReference type="EC" id="4.1.1.61"/>
    </reaction>
</comment>
<evidence type="ECO:0000256" key="5">
    <source>
        <dbReference type="ARBA" id="ARBA00066414"/>
    </source>
</evidence>
<keyword evidence="13" id="KW-1185">Reference proteome</keyword>
<evidence type="ECO:0000256" key="8">
    <source>
        <dbReference type="ARBA" id="ARBA00079372"/>
    </source>
</evidence>
<dbReference type="SUPFAM" id="SSF50475">
    <property type="entry name" value="FMN-binding split barrel"/>
    <property type="match status" value="1"/>
</dbReference>
<keyword evidence="2" id="KW-0216">Detoxification</keyword>
<evidence type="ECO:0000256" key="3">
    <source>
        <dbReference type="ARBA" id="ARBA00022797"/>
    </source>
</evidence>
<dbReference type="EC" id="4.1.1.61" evidence="5"/>
<evidence type="ECO:0000256" key="7">
    <source>
        <dbReference type="ARBA" id="ARBA00078055"/>
    </source>
</evidence>
<dbReference type="AlphaFoldDB" id="A0A498R8B1"/>
<name>A0A498R8B1_9FIRM</name>
<dbReference type="GO" id="GO:0006744">
    <property type="term" value="P:ubiquinone biosynthetic process"/>
    <property type="evidence" value="ECO:0007669"/>
    <property type="project" value="TreeGrafter"/>
</dbReference>
<dbReference type="Pfam" id="PF01977">
    <property type="entry name" value="UbiD"/>
    <property type="match status" value="1"/>
</dbReference>
<protein>
    <recommendedName>
        <fullName evidence="6">Phenolic acid decarboxylase</fullName>
        <ecNumber evidence="5">4.1.1.61</ecNumber>
    </recommendedName>
    <alternativeName>
        <fullName evidence="7">4-hydroxybenzoate decarboxylase</fullName>
    </alternativeName>
    <alternativeName>
        <fullName evidence="8">Phenolic acid decarboxylase subunit C</fullName>
    </alternativeName>
</protein>
<dbReference type="InterPro" id="IPR002830">
    <property type="entry name" value="UbiD"/>
</dbReference>
<evidence type="ECO:0000259" key="9">
    <source>
        <dbReference type="Pfam" id="PF01977"/>
    </source>
</evidence>
<dbReference type="Gene3D" id="3.40.1670.10">
    <property type="entry name" value="UbiD C-terminal domain-like"/>
    <property type="match status" value="1"/>
</dbReference>
<dbReference type="InterPro" id="IPR048304">
    <property type="entry name" value="UbiD_Rift_dom"/>
</dbReference>
<evidence type="ECO:0000313" key="12">
    <source>
        <dbReference type="EMBL" id="VBB07215.1"/>
    </source>
</evidence>
<reference evidence="12 13" key="1">
    <citation type="submission" date="2018-06" db="EMBL/GenBank/DDBJ databases">
        <authorList>
            <person name="Strepis N."/>
        </authorList>
    </citation>
    <scope>NUCLEOTIDE SEQUENCE [LARGE SCALE GENOMIC DNA]</scope>
    <source>
        <strain evidence="12">LUCI</strain>
    </source>
</reference>
<proteinExistence type="inferred from homology"/>
<dbReference type="EMBL" id="UPPP01000072">
    <property type="protein sequence ID" value="VBB07215.1"/>
    <property type="molecule type" value="Genomic_DNA"/>
</dbReference>
<dbReference type="Pfam" id="PF20696">
    <property type="entry name" value="UbiD_C"/>
    <property type="match status" value="1"/>
</dbReference>
<keyword evidence="12" id="KW-0456">Lyase</keyword>
<evidence type="ECO:0000259" key="11">
    <source>
        <dbReference type="Pfam" id="PF20696"/>
    </source>
</evidence>
<evidence type="ECO:0000259" key="10">
    <source>
        <dbReference type="Pfam" id="PF20695"/>
    </source>
</evidence>
<dbReference type="NCBIfam" id="NF041204">
    <property type="entry name" value="VdcC"/>
    <property type="match status" value="1"/>
</dbReference>
<evidence type="ECO:0000256" key="6">
    <source>
        <dbReference type="ARBA" id="ARBA00072018"/>
    </source>
</evidence>
<dbReference type="Pfam" id="PF20695">
    <property type="entry name" value="UbiD_N"/>
    <property type="match status" value="1"/>
</dbReference>
<dbReference type="InterPro" id="IPR049381">
    <property type="entry name" value="UbiD-like_C"/>
</dbReference>
<feature type="domain" description="3-octaprenyl-4-hydroxybenzoate carboxy-lyase-like Rift-related" evidence="9">
    <location>
        <begin position="107"/>
        <end position="312"/>
    </location>
</feature>